<keyword evidence="1" id="KW-0472">Membrane</keyword>
<keyword evidence="1" id="KW-0812">Transmembrane</keyword>
<dbReference type="Gene3D" id="1.20.1250.20">
    <property type="entry name" value="MFS general substrate transporter like domains"/>
    <property type="match status" value="1"/>
</dbReference>
<keyword evidence="1" id="KW-1133">Transmembrane helix</keyword>
<dbReference type="SUPFAM" id="SSF103473">
    <property type="entry name" value="MFS general substrate transporter"/>
    <property type="match status" value="1"/>
</dbReference>
<protein>
    <recommendedName>
        <fullName evidence="4">MFS transporter</fullName>
    </recommendedName>
</protein>
<dbReference type="AlphaFoldDB" id="A0A3E2N909"/>
<feature type="transmembrane region" description="Helical" evidence="1">
    <location>
        <begin position="76"/>
        <end position="96"/>
    </location>
</feature>
<evidence type="ECO:0000256" key="1">
    <source>
        <dbReference type="SAM" id="Phobius"/>
    </source>
</evidence>
<dbReference type="EMBL" id="QOHO01000062">
    <property type="protein sequence ID" value="RFZ77424.1"/>
    <property type="molecule type" value="Genomic_DNA"/>
</dbReference>
<accession>A0A3E2N909</accession>
<organism evidence="2 3">
    <name type="scientific">Lacrimispora amygdalina</name>
    <dbReference type="NCBI Taxonomy" id="253257"/>
    <lineage>
        <taxon>Bacteria</taxon>
        <taxon>Bacillati</taxon>
        <taxon>Bacillota</taxon>
        <taxon>Clostridia</taxon>
        <taxon>Lachnospirales</taxon>
        <taxon>Lachnospiraceae</taxon>
        <taxon>Lacrimispora</taxon>
    </lineage>
</organism>
<dbReference type="InterPro" id="IPR036259">
    <property type="entry name" value="MFS_trans_sf"/>
</dbReference>
<sequence>MVLMEHIYLGLTDHLSFAVKRHREILFSYLTCEAMSGVPASCKATAMGFFQAVYAVGMTVFPAITGALASKMGMRTGYMMLAAFSLLGWGVSFQHYKSWKKTGA</sequence>
<feature type="transmembrane region" description="Helical" evidence="1">
    <location>
        <begin position="49"/>
        <end position="69"/>
    </location>
</feature>
<evidence type="ECO:0008006" key="4">
    <source>
        <dbReference type="Google" id="ProtNLM"/>
    </source>
</evidence>
<proteinExistence type="predicted"/>
<name>A0A3E2N909_9FIRM</name>
<evidence type="ECO:0000313" key="3">
    <source>
        <dbReference type="Proteomes" id="UP000260680"/>
    </source>
</evidence>
<reference evidence="2 3" key="1">
    <citation type="submission" date="2018-07" db="EMBL/GenBank/DDBJ databases">
        <title>New species, Clostridium PI-S10-A1B.</title>
        <authorList>
            <person name="Krishna G."/>
            <person name="Summeta K."/>
            <person name="Shikha S."/>
            <person name="Prabhu P.B."/>
            <person name="Suresh K."/>
        </authorList>
    </citation>
    <scope>NUCLEOTIDE SEQUENCE [LARGE SCALE GENOMIC DNA]</scope>
    <source>
        <strain evidence="2 3">PI-S10-A1B</strain>
    </source>
</reference>
<dbReference type="Proteomes" id="UP000260680">
    <property type="component" value="Unassembled WGS sequence"/>
</dbReference>
<comment type="caution">
    <text evidence="2">The sequence shown here is derived from an EMBL/GenBank/DDBJ whole genome shotgun (WGS) entry which is preliminary data.</text>
</comment>
<gene>
    <name evidence="2" type="ORF">DS742_18410</name>
</gene>
<evidence type="ECO:0000313" key="2">
    <source>
        <dbReference type="EMBL" id="RFZ77424.1"/>
    </source>
</evidence>